<dbReference type="Pfam" id="PF14559">
    <property type="entry name" value="TPR_19"/>
    <property type="match status" value="1"/>
</dbReference>
<dbReference type="SMART" id="SM00028">
    <property type="entry name" value="TPR"/>
    <property type="match status" value="7"/>
</dbReference>
<proteinExistence type="inferred from homology"/>
<dbReference type="AlphaFoldDB" id="E1QGH5"/>
<feature type="repeat" description="TPR" evidence="4">
    <location>
        <begin position="58"/>
        <end position="91"/>
    </location>
</feature>
<evidence type="ECO:0000313" key="7">
    <source>
        <dbReference type="EMBL" id="ADK84668.1"/>
    </source>
</evidence>
<dbReference type="HOGENOM" id="CLU_059365_1_0_7"/>
<reference evidence="7 8" key="1">
    <citation type="journal article" date="2010" name="Stand. Genomic Sci.">
        <title>Complete genome sequence of Desulfarculus baarsii type strain (2st14).</title>
        <authorList>
            <person name="Sun H."/>
            <person name="Spring S."/>
            <person name="Lapidus A."/>
            <person name="Davenport K."/>
            <person name="Del Rio T.G."/>
            <person name="Tice H."/>
            <person name="Nolan M."/>
            <person name="Copeland A."/>
            <person name="Cheng J.F."/>
            <person name="Lucas S."/>
            <person name="Tapia R."/>
            <person name="Goodwin L."/>
            <person name="Pitluck S."/>
            <person name="Ivanova N."/>
            <person name="Pagani I."/>
            <person name="Mavromatis K."/>
            <person name="Ovchinnikova G."/>
            <person name="Pati A."/>
            <person name="Chen A."/>
            <person name="Palaniappan K."/>
            <person name="Hauser L."/>
            <person name="Chang Y.J."/>
            <person name="Jeffries C.D."/>
            <person name="Detter J.C."/>
            <person name="Han C."/>
            <person name="Rohde M."/>
            <person name="Brambilla E."/>
            <person name="Goker M."/>
            <person name="Woyke T."/>
            <person name="Bristow J."/>
            <person name="Eisen J.A."/>
            <person name="Markowitz V."/>
            <person name="Hugenholtz P."/>
            <person name="Kyrpides N.C."/>
            <person name="Klenk H.P."/>
            <person name="Land M."/>
        </authorList>
    </citation>
    <scope>NUCLEOTIDE SEQUENCE [LARGE SCALE GENOMIC DNA]</scope>
    <source>
        <strain evidence="8">ATCC 33931 / DSM 2075 / LMG 7858 / VKM B-1802 / 2st14</strain>
    </source>
</reference>
<dbReference type="PANTHER" id="PTHR45586">
    <property type="entry name" value="TPR REPEAT-CONTAINING PROTEIN PA4667"/>
    <property type="match status" value="1"/>
</dbReference>
<dbReference type="KEGG" id="dbr:Deba_1300"/>
<feature type="repeat" description="TPR" evidence="4">
    <location>
        <begin position="237"/>
        <end position="270"/>
    </location>
</feature>
<dbReference type="InterPro" id="IPR030865">
    <property type="entry name" value="LapB"/>
</dbReference>
<dbReference type="EMBL" id="CP002085">
    <property type="protein sequence ID" value="ADK84668.1"/>
    <property type="molecule type" value="Genomic_DNA"/>
</dbReference>
<evidence type="ECO:0000256" key="4">
    <source>
        <dbReference type="PROSITE-ProRule" id="PRU00339"/>
    </source>
</evidence>
<gene>
    <name evidence="7" type="ordered locus">Deba_1300</name>
</gene>
<evidence type="ECO:0000313" key="8">
    <source>
        <dbReference type="Proteomes" id="UP000009047"/>
    </source>
</evidence>
<dbReference type="OrthoDB" id="507476at2"/>
<keyword evidence="5" id="KW-0472">Membrane</keyword>
<dbReference type="Proteomes" id="UP000009047">
    <property type="component" value="Chromosome"/>
</dbReference>
<keyword evidence="1" id="KW-0479">Metal-binding</keyword>
<protein>
    <submittedName>
        <fullName evidence="7">TPR repeat-containing protein</fullName>
    </submittedName>
</protein>
<name>E1QGH5_DESB2</name>
<keyword evidence="5" id="KW-1133">Transmembrane helix</keyword>
<evidence type="ECO:0000256" key="5">
    <source>
        <dbReference type="SAM" id="Phobius"/>
    </source>
</evidence>
<dbReference type="InterPro" id="IPR011990">
    <property type="entry name" value="TPR-like_helical_dom_sf"/>
</dbReference>
<dbReference type="GO" id="GO:0046872">
    <property type="term" value="F:metal ion binding"/>
    <property type="evidence" value="ECO:0007669"/>
    <property type="project" value="UniProtKB-KW"/>
</dbReference>
<dbReference type="InterPro" id="IPR051012">
    <property type="entry name" value="CellSynth/LPSAsmb/PSIAsmb"/>
</dbReference>
<feature type="repeat" description="TPR" evidence="4">
    <location>
        <begin position="130"/>
        <end position="163"/>
    </location>
</feature>
<dbReference type="Pfam" id="PF13432">
    <property type="entry name" value="TPR_16"/>
    <property type="match status" value="2"/>
</dbReference>
<keyword evidence="2" id="KW-0677">Repeat</keyword>
<dbReference type="RefSeq" id="WP_013258121.1">
    <property type="nucleotide sequence ID" value="NC_014365.1"/>
</dbReference>
<dbReference type="SUPFAM" id="SSF48452">
    <property type="entry name" value="TPR-like"/>
    <property type="match status" value="2"/>
</dbReference>
<evidence type="ECO:0000256" key="2">
    <source>
        <dbReference type="ARBA" id="ARBA00022737"/>
    </source>
</evidence>
<dbReference type="eggNOG" id="COG2956">
    <property type="taxonomic scope" value="Bacteria"/>
</dbReference>
<evidence type="ECO:0000256" key="1">
    <source>
        <dbReference type="ARBA" id="ARBA00022723"/>
    </source>
</evidence>
<feature type="domain" description="LapB rubredoxin metal binding" evidence="6">
    <location>
        <begin position="375"/>
        <end position="402"/>
    </location>
</feature>
<keyword evidence="5" id="KW-0812">Transmembrane</keyword>
<dbReference type="PROSITE" id="PS50005">
    <property type="entry name" value="TPR"/>
    <property type="match status" value="3"/>
</dbReference>
<dbReference type="InterPro" id="IPR041166">
    <property type="entry name" value="Rubredoxin_2"/>
</dbReference>
<sequence length="405" mass="44391">MDQTLMVVAGQAISLGMAAAAVAAVLIGLALGWLLGRGRKPLAPVAAGKGLKASRAASDDAFLRGLSHMMADHTDQAIEEFTKAVNLNTDTVETYVVLGNLFRQKGQIERAVRIRQTIIARANLDPAVQLQARFDLGLDYRKGGLFNRAVEAFQEVLSRDPGHQDALRQLVGLYEEMRDWASAYETMRRLSKLTGEDNRLVLAHHKTELGKDLQAAGKLDAAEQAMSQAISVHKKCLDAYLHLGDLELARGRNRKAINLWRKAVQMAPVYAHLVISRLDMAEETLGRKVVADFLAGVDLDQAEPATLLALAKSRQRHGEHKQALQLLEAAIVKEPGCLEAHQLRGDILLAAGDNDACLKAYVELLAQVQGYGAQYQCGQCGFVSHQLAWKCPRCHGWDTMTPRHS</sequence>
<dbReference type="STRING" id="644282.Deba_1300"/>
<dbReference type="Gene3D" id="1.25.40.10">
    <property type="entry name" value="Tetratricopeptide repeat domain"/>
    <property type="match status" value="3"/>
</dbReference>
<keyword evidence="3 4" id="KW-0802">TPR repeat</keyword>
<evidence type="ECO:0000259" key="6">
    <source>
        <dbReference type="Pfam" id="PF18073"/>
    </source>
</evidence>
<dbReference type="GO" id="GO:0008653">
    <property type="term" value="P:lipopolysaccharide metabolic process"/>
    <property type="evidence" value="ECO:0007669"/>
    <property type="project" value="InterPro"/>
</dbReference>
<organism evidence="7 8">
    <name type="scientific">Desulfarculus baarsii (strain ATCC 33931 / DSM 2075 / LMG 7858 / VKM B-1802 / 2st14)</name>
    <dbReference type="NCBI Taxonomy" id="644282"/>
    <lineage>
        <taxon>Bacteria</taxon>
        <taxon>Pseudomonadati</taxon>
        <taxon>Thermodesulfobacteriota</taxon>
        <taxon>Desulfarculia</taxon>
        <taxon>Desulfarculales</taxon>
        <taxon>Desulfarculaceae</taxon>
        <taxon>Desulfarculus</taxon>
    </lineage>
</organism>
<dbReference type="Pfam" id="PF18073">
    <property type="entry name" value="Zn_ribbon_LapB"/>
    <property type="match status" value="1"/>
</dbReference>
<dbReference type="InterPro" id="IPR019734">
    <property type="entry name" value="TPR_rpt"/>
</dbReference>
<feature type="transmembrane region" description="Helical" evidence="5">
    <location>
        <begin position="12"/>
        <end position="35"/>
    </location>
</feature>
<evidence type="ECO:0000256" key="3">
    <source>
        <dbReference type="ARBA" id="ARBA00022803"/>
    </source>
</evidence>
<accession>E1QGH5</accession>
<dbReference type="HAMAP" id="MF_00994">
    <property type="entry name" value="LPS_assembly_LapB"/>
    <property type="match status" value="1"/>
</dbReference>
<keyword evidence="8" id="KW-1185">Reference proteome</keyword>
<dbReference type="PANTHER" id="PTHR45586:SF1">
    <property type="entry name" value="LIPOPOLYSACCHARIDE ASSEMBLY PROTEIN B"/>
    <property type="match status" value="1"/>
</dbReference>